<organism evidence="1 2">
    <name type="scientific">Veillonella rogosae</name>
    <dbReference type="NCBI Taxonomy" id="423477"/>
    <lineage>
        <taxon>Bacteria</taxon>
        <taxon>Bacillati</taxon>
        <taxon>Bacillota</taxon>
        <taxon>Negativicutes</taxon>
        <taxon>Veillonellales</taxon>
        <taxon>Veillonellaceae</taxon>
        <taxon>Veillonella</taxon>
    </lineage>
</organism>
<gene>
    <name evidence="1" type="ORF">OKW85_07315</name>
</gene>
<name>A0AA47AHB0_9FIRM</name>
<sequence>MYQYRANVEFDIDGLKDFYIDDLMEQELNIYLMVECWIRDYIDINDMYIRMVEDGHEILEWESFLPSELSYRSLFVASNYKLGYKNQCIDYLYARFKQVVKGELISNSLIDRLEIERVYLLQNSMQILLNCNYNIDFEKFIKRWMAICSTEYHPVYYKLEGNVFIV</sequence>
<reference evidence="1" key="1">
    <citation type="submission" date="2022-11" db="EMBL/GenBank/DDBJ databases">
        <title>Complete genome sequence of Veillonella rogosae KCOM 3468 isolated from human Subgingival dental plaque of Chronic peridontitis Lesion.</title>
        <authorList>
            <person name="Park S.-N."/>
            <person name="Lim Y.K."/>
            <person name="Kook J.-K."/>
        </authorList>
    </citation>
    <scope>NUCLEOTIDE SEQUENCE</scope>
    <source>
        <strain evidence="1">KCOM 3468</strain>
    </source>
</reference>
<evidence type="ECO:0000313" key="2">
    <source>
        <dbReference type="Proteomes" id="UP001164244"/>
    </source>
</evidence>
<dbReference type="Proteomes" id="UP001164244">
    <property type="component" value="Chromosome"/>
</dbReference>
<dbReference type="AlphaFoldDB" id="A0AA47AHB0"/>
<dbReference type="RefSeq" id="WP_265137695.1">
    <property type="nucleotide sequence ID" value="NZ_CP110418.1"/>
</dbReference>
<accession>A0AA47AHB0</accession>
<dbReference type="EMBL" id="CP110418">
    <property type="protein sequence ID" value="UZG50506.1"/>
    <property type="molecule type" value="Genomic_DNA"/>
</dbReference>
<protein>
    <submittedName>
        <fullName evidence="1">Uncharacterized protein</fullName>
    </submittedName>
</protein>
<dbReference type="KEGG" id="vrg:OKW85_07315"/>
<evidence type="ECO:0000313" key="1">
    <source>
        <dbReference type="EMBL" id="UZG50506.1"/>
    </source>
</evidence>
<proteinExistence type="predicted"/>